<dbReference type="RefSeq" id="WP_327599758.1">
    <property type="nucleotide sequence ID" value="NZ_JAYXHS010000002.1"/>
</dbReference>
<evidence type="ECO:0000313" key="2">
    <source>
        <dbReference type="EMBL" id="MEC5386799.1"/>
    </source>
</evidence>
<name>A0ABU6K4F3_9RHOO</name>
<gene>
    <name evidence="2" type="ORF">VVD49_13775</name>
</gene>
<keyword evidence="3" id="KW-1185">Reference proteome</keyword>
<feature type="domain" description="DUF2169" evidence="1">
    <location>
        <begin position="22"/>
        <end position="314"/>
    </location>
</feature>
<accession>A0ABU6K4F3</accession>
<organism evidence="2 3">
    <name type="scientific">Uliginosibacterium silvisoli</name>
    <dbReference type="NCBI Taxonomy" id="3114758"/>
    <lineage>
        <taxon>Bacteria</taxon>
        <taxon>Pseudomonadati</taxon>
        <taxon>Pseudomonadota</taxon>
        <taxon>Betaproteobacteria</taxon>
        <taxon>Rhodocyclales</taxon>
        <taxon>Zoogloeaceae</taxon>
        <taxon>Uliginosibacterium</taxon>
    </lineage>
</organism>
<reference evidence="2 3" key="1">
    <citation type="submission" date="2024-01" db="EMBL/GenBank/DDBJ databases">
        <title>Uliginosibacterium soil sp. nov.</title>
        <authorList>
            <person name="Lv Y."/>
        </authorList>
    </citation>
    <scope>NUCLEOTIDE SEQUENCE [LARGE SCALE GENOMIC DNA]</scope>
    <source>
        <strain evidence="2 3">H3</strain>
    </source>
</reference>
<dbReference type="Pfam" id="PF09937">
    <property type="entry name" value="DUF2169"/>
    <property type="match status" value="1"/>
</dbReference>
<comment type="caution">
    <text evidence="2">The sequence shown here is derived from an EMBL/GenBank/DDBJ whole genome shotgun (WGS) entry which is preliminary data.</text>
</comment>
<dbReference type="Proteomes" id="UP001331561">
    <property type="component" value="Unassembled WGS sequence"/>
</dbReference>
<dbReference type="InterPro" id="IPR018683">
    <property type="entry name" value="DUF2169"/>
</dbReference>
<evidence type="ECO:0000259" key="1">
    <source>
        <dbReference type="Pfam" id="PF09937"/>
    </source>
</evidence>
<protein>
    <submittedName>
        <fullName evidence="2">DUF2169 domain-containing protein</fullName>
    </submittedName>
</protein>
<sequence length="343" mass="37387">MLQVVNQTPLAATLTVFPDPQGVECAYANVKASFDFRSGEPLLAAQQANFLAADVYWGEPGKSSLRAAGDVTLLKPATDVIVIGRAIAQGGATQSMEVRLQVGPVQRQLRIYGNRHWVARGKGEFAISEPEPFERMPLRWELAYGGIGALQEGRPQEGDARNPLGRGFIASHDDKIAGQALPNIEDPAMLITAPHDRPAPAGIAPVAPTWSVRSQYAGTYDEAWQRERAPHLPLDFDPRFFNVAAPGMVAPGYLQGGEEVSIVGCSAGAPLRFRLPRLDLRLEWLFNGKAIAAIPVLDTVLFETDVGRLQMVWRAALRVDKNLLKLRELRVACTNLHMTAEAP</sequence>
<proteinExistence type="predicted"/>
<evidence type="ECO:0000313" key="3">
    <source>
        <dbReference type="Proteomes" id="UP001331561"/>
    </source>
</evidence>
<dbReference type="EMBL" id="JAYXHS010000002">
    <property type="protein sequence ID" value="MEC5386799.1"/>
    <property type="molecule type" value="Genomic_DNA"/>
</dbReference>